<evidence type="ECO:0000313" key="3">
    <source>
        <dbReference type="Proteomes" id="UP001153069"/>
    </source>
</evidence>
<reference evidence="2" key="1">
    <citation type="submission" date="2020-06" db="EMBL/GenBank/DDBJ databases">
        <authorList>
            <consortium name="Plant Systems Biology data submission"/>
        </authorList>
    </citation>
    <scope>NUCLEOTIDE SEQUENCE</scope>
    <source>
        <strain evidence="2">D6</strain>
    </source>
</reference>
<comment type="caution">
    <text evidence="2">The sequence shown here is derived from an EMBL/GenBank/DDBJ whole genome shotgun (WGS) entry which is preliminary data.</text>
</comment>
<keyword evidence="3" id="KW-1185">Reference proteome</keyword>
<sequence>MGLFSDPAATHASIVMPEDMLSPSKKSPSSRRMRRSSTLAPSSKKHPMRMRRNATYDNVSRLPTLPDNGESTGTNNSIFSKRASGASLMRSSVSTRRISTSSNASSLDASFSMNDHLGQMEEFLQVISSKGQQEREQILRDCVIHKQQATRK</sequence>
<dbReference type="EMBL" id="CAICTM010000296">
    <property type="protein sequence ID" value="CAB9507216.1"/>
    <property type="molecule type" value="Genomic_DNA"/>
</dbReference>
<dbReference type="Proteomes" id="UP001153069">
    <property type="component" value="Unassembled WGS sequence"/>
</dbReference>
<evidence type="ECO:0000313" key="2">
    <source>
        <dbReference type="EMBL" id="CAB9507216.1"/>
    </source>
</evidence>
<organism evidence="2 3">
    <name type="scientific">Seminavis robusta</name>
    <dbReference type="NCBI Taxonomy" id="568900"/>
    <lineage>
        <taxon>Eukaryota</taxon>
        <taxon>Sar</taxon>
        <taxon>Stramenopiles</taxon>
        <taxon>Ochrophyta</taxon>
        <taxon>Bacillariophyta</taxon>
        <taxon>Bacillariophyceae</taxon>
        <taxon>Bacillariophycidae</taxon>
        <taxon>Naviculales</taxon>
        <taxon>Naviculaceae</taxon>
        <taxon>Seminavis</taxon>
    </lineage>
</organism>
<feature type="compositionally biased region" description="Polar residues" evidence="1">
    <location>
        <begin position="69"/>
        <end position="79"/>
    </location>
</feature>
<feature type="region of interest" description="Disordered" evidence="1">
    <location>
        <begin position="1"/>
        <end position="107"/>
    </location>
</feature>
<feature type="compositionally biased region" description="Basic residues" evidence="1">
    <location>
        <begin position="43"/>
        <end position="52"/>
    </location>
</feature>
<accession>A0A9N8DRD6</accession>
<protein>
    <submittedName>
        <fullName evidence="2">Uncharacterized protein</fullName>
    </submittedName>
</protein>
<proteinExistence type="predicted"/>
<name>A0A9N8DRD6_9STRA</name>
<feature type="compositionally biased region" description="Low complexity" evidence="1">
    <location>
        <begin position="90"/>
        <end position="107"/>
    </location>
</feature>
<evidence type="ECO:0000256" key="1">
    <source>
        <dbReference type="SAM" id="MobiDB-lite"/>
    </source>
</evidence>
<dbReference type="AlphaFoldDB" id="A0A9N8DRD6"/>
<gene>
    <name evidence="2" type="ORF">SEMRO_297_G110930.1</name>
</gene>